<evidence type="ECO:0000313" key="7">
    <source>
        <dbReference type="EMBL" id="ORV07632.1"/>
    </source>
</evidence>
<dbReference type="Pfam" id="PF02803">
    <property type="entry name" value="Thiolase_C"/>
    <property type="match status" value="1"/>
</dbReference>
<dbReference type="InterPro" id="IPR020613">
    <property type="entry name" value="Thiolase_CS"/>
</dbReference>
<comment type="similarity">
    <text evidence="1 6">Belongs to the thiolase-like superfamily. Thiolase family.</text>
</comment>
<dbReference type="InterPro" id="IPR020617">
    <property type="entry name" value="Thiolase_C"/>
</dbReference>
<evidence type="ECO:0000313" key="8">
    <source>
        <dbReference type="Proteomes" id="UP000193484"/>
    </source>
</evidence>
<keyword evidence="3 6" id="KW-0808">Transferase</keyword>
<dbReference type="Proteomes" id="UP000193484">
    <property type="component" value="Unassembled WGS sequence"/>
</dbReference>
<dbReference type="CDD" id="cd00751">
    <property type="entry name" value="thiolase"/>
    <property type="match status" value="1"/>
</dbReference>
<dbReference type="NCBIfam" id="TIGR01930">
    <property type="entry name" value="AcCoA-C-Actrans"/>
    <property type="match status" value="1"/>
</dbReference>
<dbReference type="Pfam" id="PF00108">
    <property type="entry name" value="Thiolase_N"/>
    <property type="match status" value="1"/>
</dbReference>
<dbReference type="InterPro" id="IPR020616">
    <property type="entry name" value="Thiolase_N"/>
</dbReference>
<dbReference type="PROSITE" id="PS00737">
    <property type="entry name" value="THIOLASE_2"/>
    <property type="match status" value="1"/>
</dbReference>
<evidence type="ECO:0000256" key="5">
    <source>
        <dbReference type="ARBA" id="ARBA00040529"/>
    </source>
</evidence>
<gene>
    <name evidence="7" type="ORF">AWC04_02715</name>
</gene>
<evidence type="ECO:0000256" key="4">
    <source>
        <dbReference type="ARBA" id="ARBA00023315"/>
    </source>
</evidence>
<dbReference type="PANTHER" id="PTHR18919:SF107">
    <property type="entry name" value="ACETYL-COA ACETYLTRANSFERASE, CYTOSOLIC"/>
    <property type="match status" value="1"/>
</dbReference>
<keyword evidence="4 6" id="KW-0012">Acyltransferase</keyword>
<dbReference type="OrthoDB" id="9764638at2"/>
<proteinExistence type="inferred from homology"/>
<evidence type="ECO:0000256" key="6">
    <source>
        <dbReference type="RuleBase" id="RU003557"/>
    </source>
</evidence>
<dbReference type="InterPro" id="IPR016039">
    <property type="entry name" value="Thiolase-like"/>
</dbReference>
<dbReference type="SUPFAM" id="SSF53901">
    <property type="entry name" value="Thiolase-like"/>
    <property type="match status" value="2"/>
</dbReference>
<name>A0A1X1RJ68_MYCFA</name>
<accession>A0A1X1RJ68</accession>
<reference evidence="7 8" key="1">
    <citation type="submission" date="2016-01" db="EMBL/GenBank/DDBJ databases">
        <title>The new phylogeny of the genus Mycobacterium.</title>
        <authorList>
            <person name="Tarcisio F."/>
            <person name="Conor M."/>
            <person name="Antonella G."/>
            <person name="Elisabetta G."/>
            <person name="Giulia F.S."/>
            <person name="Sara T."/>
            <person name="Anna F."/>
            <person name="Clotilde B."/>
            <person name="Roberto B."/>
            <person name="Veronica D.S."/>
            <person name="Fabio R."/>
            <person name="Monica P."/>
            <person name="Olivier J."/>
            <person name="Enrico T."/>
            <person name="Nicola S."/>
        </authorList>
    </citation>
    <scope>NUCLEOTIDE SEQUENCE [LARGE SCALE GENOMIC DNA]</scope>
    <source>
        <strain evidence="7 8">DSM 44179</strain>
    </source>
</reference>
<organism evidence="7 8">
    <name type="scientific">Mycolicibacterium fallax</name>
    <name type="common">Mycobacterium fallax</name>
    <dbReference type="NCBI Taxonomy" id="1793"/>
    <lineage>
        <taxon>Bacteria</taxon>
        <taxon>Bacillati</taxon>
        <taxon>Actinomycetota</taxon>
        <taxon>Actinomycetes</taxon>
        <taxon>Mycobacteriales</taxon>
        <taxon>Mycobacteriaceae</taxon>
        <taxon>Mycolicibacterium</taxon>
    </lineage>
</organism>
<keyword evidence="8" id="KW-1185">Reference proteome</keyword>
<sequence length="381" mass="38504">MIVSAVRTPFSRAFVGGLAGASEFVLAEHVVAAAIDRAGVAPESIDDILLGEVYQGGGCLARHTALALGLPPDTPGVAVGGFCASGMLAVHLGVAGIRSGMKRAVVAGGVSSFSNSTVSYVMGSDPRSAAPSWAPSHPGASSIPDGELTRIIGEAIAAKFDISRAELDEWALRAHGRAAAAVDNGEFADEIVAVTLPDGQIVDTDDTPLRGLDAEAAAASAPVMGPGGLTTVINQTGLTDGAAAVVMCDDRLVAEQQLTPLAVVTGWANVGAPADDSMAAVIVSVRRALAVAGNRLADIDLFEVHDSFAAIGIAFERGLELDRDKINVLGGGLALGHPFASSGARVVTTLVHALRRRNLRTGVGVIVGAGGMATAIVLETV</sequence>
<dbReference type="PANTHER" id="PTHR18919">
    <property type="entry name" value="ACETYL-COA C-ACYLTRANSFERASE"/>
    <property type="match status" value="1"/>
</dbReference>
<dbReference type="EC" id="2.3.1.9" evidence="2"/>
<evidence type="ECO:0000256" key="1">
    <source>
        <dbReference type="ARBA" id="ARBA00010982"/>
    </source>
</evidence>
<dbReference type="AlphaFoldDB" id="A0A1X1RJ68"/>
<dbReference type="STRING" id="1793.AWC04_02715"/>
<protein>
    <recommendedName>
        <fullName evidence="5">Probable acetyl-CoA acetyltransferase</fullName>
        <ecNumber evidence="2">2.3.1.9</ecNumber>
    </recommendedName>
</protein>
<dbReference type="InterPro" id="IPR002155">
    <property type="entry name" value="Thiolase"/>
</dbReference>
<dbReference type="RefSeq" id="WP_085092853.1">
    <property type="nucleotide sequence ID" value="NZ_AP022603.1"/>
</dbReference>
<dbReference type="PIRSF" id="PIRSF000429">
    <property type="entry name" value="Ac-CoA_Ac_transf"/>
    <property type="match status" value="1"/>
</dbReference>
<evidence type="ECO:0000256" key="3">
    <source>
        <dbReference type="ARBA" id="ARBA00022679"/>
    </source>
</evidence>
<dbReference type="GO" id="GO:0003985">
    <property type="term" value="F:acetyl-CoA C-acetyltransferase activity"/>
    <property type="evidence" value="ECO:0007669"/>
    <property type="project" value="UniProtKB-EC"/>
</dbReference>
<comment type="caution">
    <text evidence="7">The sequence shown here is derived from an EMBL/GenBank/DDBJ whole genome shotgun (WGS) entry which is preliminary data.</text>
</comment>
<dbReference type="EMBL" id="LQOJ01000018">
    <property type="protein sequence ID" value="ORV07632.1"/>
    <property type="molecule type" value="Genomic_DNA"/>
</dbReference>
<dbReference type="Gene3D" id="3.40.47.10">
    <property type="match status" value="1"/>
</dbReference>
<evidence type="ECO:0000256" key="2">
    <source>
        <dbReference type="ARBA" id="ARBA00012705"/>
    </source>
</evidence>